<dbReference type="InterPro" id="IPR050191">
    <property type="entry name" value="ATP-dep_DNA_ligase"/>
</dbReference>
<proteinExistence type="inferred from homology"/>
<dbReference type="GO" id="GO:0006281">
    <property type="term" value="P:DNA repair"/>
    <property type="evidence" value="ECO:0007669"/>
    <property type="project" value="InterPro"/>
</dbReference>
<evidence type="ECO:0000256" key="2">
    <source>
        <dbReference type="ARBA" id="ARBA00012727"/>
    </source>
</evidence>
<evidence type="ECO:0000256" key="5">
    <source>
        <dbReference type="SAM" id="MobiDB-lite"/>
    </source>
</evidence>
<dbReference type="PROSITE" id="PS50160">
    <property type="entry name" value="DNA_LIGASE_A3"/>
    <property type="match status" value="1"/>
</dbReference>
<accession>A0A9X3S654</accession>
<dbReference type="AlphaFoldDB" id="A0A9X3S654"/>
<feature type="region of interest" description="Disordered" evidence="5">
    <location>
        <begin position="1"/>
        <end position="28"/>
    </location>
</feature>
<comment type="catalytic activity">
    <reaction evidence="4">
        <text>ATP + (deoxyribonucleotide)n-3'-hydroxyl + 5'-phospho-(deoxyribonucleotide)m = (deoxyribonucleotide)n+m + AMP + diphosphate.</text>
        <dbReference type="EC" id="6.5.1.1"/>
    </reaction>
</comment>
<name>A0A9X3S654_9ACTN</name>
<evidence type="ECO:0000256" key="4">
    <source>
        <dbReference type="ARBA" id="ARBA00034003"/>
    </source>
</evidence>
<evidence type="ECO:0000256" key="1">
    <source>
        <dbReference type="ARBA" id="ARBA00007572"/>
    </source>
</evidence>
<evidence type="ECO:0000313" key="8">
    <source>
        <dbReference type="Proteomes" id="UP001149140"/>
    </source>
</evidence>
<gene>
    <name evidence="7" type="primary">ligD</name>
    <name evidence="7" type="ORF">OM076_39015</name>
</gene>
<dbReference type="Gene3D" id="2.40.50.140">
    <property type="entry name" value="Nucleic acid-binding proteins"/>
    <property type="match status" value="1"/>
</dbReference>
<dbReference type="Pfam" id="PF13298">
    <property type="entry name" value="LigD_N"/>
    <property type="match status" value="1"/>
</dbReference>
<dbReference type="InterPro" id="IPR012309">
    <property type="entry name" value="DNA_ligase_ATP-dep_C"/>
</dbReference>
<dbReference type="Pfam" id="PF01068">
    <property type="entry name" value="DNA_ligase_A_M"/>
    <property type="match status" value="1"/>
</dbReference>
<dbReference type="Pfam" id="PF04679">
    <property type="entry name" value="DNA_ligase_A_C"/>
    <property type="match status" value="1"/>
</dbReference>
<dbReference type="SUPFAM" id="SSF50249">
    <property type="entry name" value="Nucleic acid-binding proteins"/>
    <property type="match status" value="1"/>
</dbReference>
<dbReference type="NCBIfam" id="TIGR02779">
    <property type="entry name" value="NHEJ_ligase_lig"/>
    <property type="match status" value="1"/>
</dbReference>
<evidence type="ECO:0000256" key="3">
    <source>
        <dbReference type="ARBA" id="ARBA00022598"/>
    </source>
</evidence>
<dbReference type="PANTHER" id="PTHR45674">
    <property type="entry name" value="DNA LIGASE 1/3 FAMILY MEMBER"/>
    <property type="match status" value="1"/>
</dbReference>
<dbReference type="GO" id="GO:0003910">
    <property type="term" value="F:DNA ligase (ATP) activity"/>
    <property type="evidence" value="ECO:0007669"/>
    <property type="project" value="UniProtKB-EC"/>
</dbReference>
<protein>
    <recommendedName>
        <fullName evidence="2">DNA ligase (ATP)</fullName>
        <ecNumber evidence="2">6.5.1.1</ecNumber>
    </recommendedName>
</protein>
<evidence type="ECO:0000313" key="7">
    <source>
        <dbReference type="EMBL" id="MDA0166322.1"/>
    </source>
</evidence>
<sequence>MADGLDAYRAKRDFDETPEPAGERAPREGELRFVVQEHSARAMHWDLRLEHEGTLASWAVPKGIPTDPKRNNLAVRTEDHPLEYLDFHGEIPAGHYGAGTMKIFDRGTFEVEKWRDAEVMVVFHGERVRGKYVLFKTGGKNWMIHRMDPPEDPDSEPMPQRVAPMLARIGKLPVGENWAYEIKWDGVRAIGYAEGGRLKLESRNANNITARYPELRPLGRALGTHEAILDGEVVALDADGRPSFQRLQRRMHLTSEGMVRRLSQSEPVVYMIFDLLWLDGHSLMELTYDERRKHLAELELTGPTWQAPAHHVGNGAALLEASKAQGLEGLVAKRRDSTYLPGRRSQGWVKVKNVRNTDVVVAGWVGGDGGRLGKIGALVIGFTTDDGELRYAGKVGTGFNEAELKRLQGIVDPLARETSPFTGTQPEKATHFIEPTLVASVDYGDMTDAGTLRHPVYKGLRDDIDPAEVVAPEEP</sequence>
<dbReference type="Proteomes" id="UP001149140">
    <property type="component" value="Unassembled WGS sequence"/>
</dbReference>
<dbReference type="PANTHER" id="PTHR45674:SF4">
    <property type="entry name" value="DNA LIGASE 1"/>
    <property type="match status" value="1"/>
</dbReference>
<reference evidence="7" key="1">
    <citation type="submission" date="2022-10" db="EMBL/GenBank/DDBJ databases">
        <title>The WGS of Solirubrobacter ginsenosidimutans DSM 21036.</title>
        <authorList>
            <person name="Jiang Z."/>
        </authorList>
    </citation>
    <scope>NUCLEOTIDE SEQUENCE</scope>
    <source>
        <strain evidence="7">DSM 21036</strain>
    </source>
</reference>
<dbReference type="CDD" id="cd07971">
    <property type="entry name" value="OBF_DNA_ligase_LigD"/>
    <property type="match status" value="1"/>
</dbReference>
<keyword evidence="3 7" id="KW-0436">Ligase</keyword>
<dbReference type="Gene3D" id="3.30.1490.70">
    <property type="match status" value="1"/>
</dbReference>
<dbReference type="Gene3D" id="3.30.470.30">
    <property type="entry name" value="DNA ligase/mRNA capping enzyme"/>
    <property type="match status" value="1"/>
</dbReference>
<dbReference type="InterPro" id="IPR012340">
    <property type="entry name" value="NA-bd_OB-fold"/>
</dbReference>
<dbReference type="InterPro" id="IPR012310">
    <property type="entry name" value="DNA_ligase_ATP-dep_cent"/>
</dbReference>
<dbReference type="CDD" id="cd07906">
    <property type="entry name" value="Adenylation_DNA_ligase_LigD_LigC"/>
    <property type="match status" value="1"/>
</dbReference>
<dbReference type="EC" id="6.5.1.1" evidence="2"/>
<organism evidence="7 8">
    <name type="scientific">Solirubrobacter ginsenosidimutans</name>
    <dbReference type="NCBI Taxonomy" id="490573"/>
    <lineage>
        <taxon>Bacteria</taxon>
        <taxon>Bacillati</taxon>
        <taxon>Actinomycetota</taxon>
        <taxon>Thermoleophilia</taxon>
        <taxon>Solirubrobacterales</taxon>
        <taxon>Solirubrobacteraceae</taxon>
        <taxon>Solirubrobacter</taxon>
    </lineage>
</organism>
<comment type="caution">
    <text evidence="7">The sequence shown here is derived from an EMBL/GenBank/DDBJ whole genome shotgun (WGS) entry which is preliminary data.</text>
</comment>
<dbReference type="InterPro" id="IPR014146">
    <property type="entry name" value="LigD_ligase_dom"/>
</dbReference>
<dbReference type="RefSeq" id="WP_270045579.1">
    <property type="nucleotide sequence ID" value="NZ_JAPDOD010000063.1"/>
</dbReference>
<dbReference type="EMBL" id="JAPDOD010000063">
    <property type="protein sequence ID" value="MDA0166322.1"/>
    <property type="molecule type" value="Genomic_DNA"/>
</dbReference>
<feature type="domain" description="ATP-dependent DNA ligase family profile" evidence="6">
    <location>
        <begin position="261"/>
        <end position="384"/>
    </location>
</feature>
<dbReference type="InterPro" id="IPR014144">
    <property type="entry name" value="LigD_PE_domain"/>
</dbReference>
<keyword evidence="8" id="KW-1185">Reference proteome</keyword>
<comment type="similarity">
    <text evidence="1">Belongs to the ATP-dependent DNA ligase family.</text>
</comment>
<dbReference type="GO" id="GO:0006310">
    <property type="term" value="P:DNA recombination"/>
    <property type="evidence" value="ECO:0007669"/>
    <property type="project" value="InterPro"/>
</dbReference>
<dbReference type="GO" id="GO:0005524">
    <property type="term" value="F:ATP binding"/>
    <property type="evidence" value="ECO:0007669"/>
    <property type="project" value="InterPro"/>
</dbReference>
<evidence type="ECO:0000259" key="6">
    <source>
        <dbReference type="PROSITE" id="PS50160"/>
    </source>
</evidence>
<dbReference type="SUPFAM" id="SSF56091">
    <property type="entry name" value="DNA ligase/mRNA capping enzyme, catalytic domain"/>
    <property type="match status" value="1"/>
</dbReference>
<dbReference type="NCBIfam" id="TIGR02777">
    <property type="entry name" value="LigD_PE_dom"/>
    <property type="match status" value="1"/>
</dbReference>